<dbReference type="EMBL" id="AF035558">
    <property type="protein sequence ID" value="AAC04838.1"/>
    <property type="molecule type" value="Genomic_DNA"/>
</dbReference>
<evidence type="ECO:0000256" key="3">
    <source>
        <dbReference type="ARBA" id="ARBA00022487"/>
    </source>
</evidence>
<dbReference type="Gene3D" id="3.40.50.1820">
    <property type="entry name" value="alpha/beta hydrolase"/>
    <property type="match status" value="1"/>
</dbReference>
<gene>
    <name evidence="9" type="primary">FGH</name>
</gene>
<dbReference type="InterPro" id="IPR014186">
    <property type="entry name" value="S-formylglutathione_hydrol"/>
</dbReference>
<dbReference type="GO" id="GO:0018738">
    <property type="term" value="F:S-formylglutathione hydrolase activity"/>
    <property type="evidence" value="ECO:0007669"/>
    <property type="project" value="UniProtKB-UniRule"/>
</dbReference>
<name>O52299_TRIAZ</name>
<dbReference type="FunFam" id="3.40.50.1820:FF:000002">
    <property type="entry name" value="S-formylglutathione hydrolase"/>
    <property type="match status" value="1"/>
</dbReference>
<evidence type="ECO:0000256" key="2">
    <source>
        <dbReference type="ARBA" id="ARBA00012479"/>
    </source>
</evidence>
<feature type="active site" description="Charge relay system" evidence="7">
    <location>
        <position position="221"/>
    </location>
</feature>
<feature type="active site" description="Charge relay system" evidence="7">
    <location>
        <position position="254"/>
    </location>
</feature>
<sequence length="278" mass="31443">MTNINLVSEYKCFHGKVGFYSHFSTTCNREMRFAVYQPPQATQKPIPVLYFLSGLTCREDNFMIKAGAQQVAPDTSPRNTGIAGENDQWDIGTGAGFYGVDAIEEPWRSHYQMYSYIIQELPTVINTKFPTEPNQTSIFGHSMGGDGALICAMKNPQLYKSVSAFAPIVAPMQCSRGQKAFNPFNLYLGNNQKMWHEYDASQLVQKVGYHSSILIDQGTSDQFLTGQLLPNVFEQACEKIKQPLNLRYQAGYDHSYYLISTFIADHIHYHIKYLGLID</sequence>
<evidence type="ECO:0000313" key="9">
    <source>
        <dbReference type="EMBL" id="AAC04838.1"/>
    </source>
</evidence>
<dbReference type="PANTHER" id="PTHR10061">
    <property type="entry name" value="S-FORMYLGLUTATHIONE HYDROLASE"/>
    <property type="match status" value="1"/>
</dbReference>
<dbReference type="GO" id="GO:0052689">
    <property type="term" value="F:carboxylic ester hydrolase activity"/>
    <property type="evidence" value="ECO:0007669"/>
    <property type="project" value="UniProtKB-KW"/>
</dbReference>
<evidence type="ECO:0000256" key="1">
    <source>
        <dbReference type="ARBA" id="ARBA00005622"/>
    </source>
</evidence>
<proteinExistence type="inferred from homology"/>
<dbReference type="EC" id="3.1.2.12" evidence="2 6"/>
<evidence type="ECO:0000256" key="6">
    <source>
        <dbReference type="NCBIfam" id="TIGR02821"/>
    </source>
</evidence>
<dbReference type="Pfam" id="PF00756">
    <property type="entry name" value="Esterase"/>
    <property type="match status" value="1"/>
</dbReference>
<accession>O52299</accession>
<comment type="similarity">
    <text evidence="1 8">Belongs to the esterase D family.</text>
</comment>
<evidence type="ECO:0000256" key="5">
    <source>
        <dbReference type="ARBA" id="ARBA00047590"/>
    </source>
</evidence>
<evidence type="ECO:0000256" key="7">
    <source>
        <dbReference type="PIRSR" id="PIRSR614186-1"/>
    </source>
</evidence>
<dbReference type="PANTHER" id="PTHR10061:SF0">
    <property type="entry name" value="S-FORMYLGLUTATHIONE HYDROLASE"/>
    <property type="match status" value="1"/>
</dbReference>
<feature type="active site" description="Charge relay system" evidence="7">
    <location>
        <position position="142"/>
    </location>
</feature>
<evidence type="ECO:0000256" key="4">
    <source>
        <dbReference type="ARBA" id="ARBA00022801"/>
    </source>
</evidence>
<dbReference type="AlphaFoldDB" id="O52299"/>
<dbReference type="InterPro" id="IPR000801">
    <property type="entry name" value="Esterase-like"/>
</dbReference>
<dbReference type="GO" id="GO:0046294">
    <property type="term" value="P:formaldehyde catabolic process"/>
    <property type="evidence" value="ECO:0007669"/>
    <property type="project" value="InterPro"/>
</dbReference>
<dbReference type="GO" id="GO:0005829">
    <property type="term" value="C:cytosol"/>
    <property type="evidence" value="ECO:0007669"/>
    <property type="project" value="TreeGrafter"/>
</dbReference>
<organism evidence="9">
    <name type="scientific">Trichormus azollae</name>
    <name type="common">Anabaena azollae</name>
    <dbReference type="NCBI Taxonomy" id="1164"/>
    <lineage>
        <taxon>Bacteria</taxon>
        <taxon>Bacillati</taxon>
        <taxon>Cyanobacteriota</taxon>
        <taxon>Cyanophyceae</taxon>
        <taxon>Nostocales</taxon>
        <taxon>Nostocaceae</taxon>
        <taxon>Trichormus</taxon>
    </lineage>
</organism>
<reference evidence="9" key="1">
    <citation type="journal article" date="1998" name="Plant Physiol.">
        <title>Cloning and sequencing of a S-formylglutathione hydrolase (FGH) gene from the cyanobacterium Anabaena azollae (Accession No. AF035558) (PGR98-024).</title>
        <authorList>
            <person name="Shaw W.H."/>
            <person name="Arioli T."/>
            <person name="Plazinski J."/>
        </authorList>
    </citation>
    <scope>NUCLEOTIDE SEQUENCE</scope>
</reference>
<keyword evidence="4 8" id="KW-0378">Hydrolase</keyword>
<evidence type="ECO:0000256" key="8">
    <source>
        <dbReference type="RuleBase" id="RU363068"/>
    </source>
</evidence>
<dbReference type="NCBIfam" id="TIGR02821">
    <property type="entry name" value="fghA_ester_D"/>
    <property type="match status" value="1"/>
</dbReference>
<comment type="function">
    <text evidence="8">Serine hydrolase involved in the detoxification of formaldehyde.</text>
</comment>
<dbReference type="SUPFAM" id="SSF53474">
    <property type="entry name" value="alpha/beta-Hydrolases"/>
    <property type="match status" value="1"/>
</dbReference>
<dbReference type="InterPro" id="IPR029058">
    <property type="entry name" value="AB_hydrolase_fold"/>
</dbReference>
<dbReference type="ESTHER" id="anaaz-FGH">
    <property type="family name" value="A85-EsteraseD-FGH"/>
</dbReference>
<comment type="catalytic activity">
    <reaction evidence="5 8">
        <text>S-formylglutathione + H2O = formate + glutathione + H(+)</text>
        <dbReference type="Rhea" id="RHEA:14961"/>
        <dbReference type="ChEBI" id="CHEBI:15377"/>
        <dbReference type="ChEBI" id="CHEBI:15378"/>
        <dbReference type="ChEBI" id="CHEBI:15740"/>
        <dbReference type="ChEBI" id="CHEBI:57688"/>
        <dbReference type="ChEBI" id="CHEBI:57925"/>
        <dbReference type="EC" id="3.1.2.12"/>
    </reaction>
</comment>
<keyword evidence="3 8" id="KW-0719">Serine esterase</keyword>
<protein>
    <recommendedName>
        <fullName evidence="2 6">S-formylglutathione hydrolase</fullName>
        <ecNumber evidence="2 6">3.1.2.12</ecNumber>
    </recommendedName>
</protein>